<dbReference type="Proteomes" id="UP001285441">
    <property type="component" value="Unassembled WGS sequence"/>
</dbReference>
<feature type="region of interest" description="Disordered" evidence="1">
    <location>
        <begin position="111"/>
        <end position="137"/>
    </location>
</feature>
<evidence type="ECO:0000313" key="4">
    <source>
        <dbReference type="Proteomes" id="UP001285441"/>
    </source>
</evidence>
<organism evidence="3 4">
    <name type="scientific">Podospora didyma</name>
    <dbReference type="NCBI Taxonomy" id="330526"/>
    <lineage>
        <taxon>Eukaryota</taxon>
        <taxon>Fungi</taxon>
        <taxon>Dikarya</taxon>
        <taxon>Ascomycota</taxon>
        <taxon>Pezizomycotina</taxon>
        <taxon>Sordariomycetes</taxon>
        <taxon>Sordariomycetidae</taxon>
        <taxon>Sordariales</taxon>
        <taxon>Podosporaceae</taxon>
        <taxon>Podospora</taxon>
    </lineage>
</organism>
<protein>
    <submittedName>
        <fullName evidence="3">Uncharacterized protein</fullName>
    </submittedName>
</protein>
<keyword evidence="2" id="KW-1133">Transmembrane helix</keyword>
<keyword evidence="2" id="KW-0812">Transmembrane</keyword>
<proteinExistence type="predicted"/>
<evidence type="ECO:0000256" key="2">
    <source>
        <dbReference type="SAM" id="Phobius"/>
    </source>
</evidence>
<keyword evidence="2" id="KW-0472">Membrane</keyword>
<keyword evidence="4" id="KW-1185">Reference proteome</keyword>
<gene>
    <name evidence="3" type="ORF">B0H63DRAFT_57668</name>
</gene>
<reference evidence="3" key="2">
    <citation type="submission" date="2023-06" db="EMBL/GenBank/DDBJ databases">
        <authorList>
            <consortium name="Lawrence Berkeley National Laboratory"/>
            <person name="Haridas S."/>
            <person name="Hensen N."/>
            <person name="Bonometti L."/>
            <person name="Westerberg I."/>
            <person name="Brannstrom I.O."/>
            <person name="Guillou S."/>
            <person name="Cros-Aarteil S."/>
            <person name="Calhoun S."/>
            <person name="Kuo A."/>
            <person name="Mondo S."/>
            <person name="Pangilinan J."/>
            <person name="Riley R."/>
            <person name="LaButti K."/>
            <person name="Andreopoulos B."/>
            <person name="Lipzen A."/>
            <person name="Chen C."/>
            <person name="Yanf M."/>
            <person name="Daum C."/>
            <person name="Ng V."/>
            <person name="Clum A."/>
            <person name="Steindorff A."/>
            <person name="Ohm R."/>
            <person name="Martin F."/>
            <person name="Silar P."/>
            <person name="Natvig D."/>
            <person name="Lalanne C."/>
            <person name="Gautier V."/>
            <person name="Ament-velasquez S.L."/>
            <person name="Kruys A."/>
            <person name="Hutchinson M.I."/>
            <person name="Powell A.J."/>
            <person name="Barry K."/>
            <person name="Miller A.N."/>
            <person name="Grigoriev I.V."/>
            <person name="Debuchy R."/>
            <person name="Gladieux P."/>
            <person name="Thoren M.H."/>
            <person name="Johannesson H."/>
        </authorList>
    </citation>
    <scope>NUCLEOTIDE SEQUENCE</scope>
    <source>
        <strain evidence="3">CBS 232.78</strain>
    </source>
</reference>
<comment type="caution">
    <text evidence="3">The sequence shown here is derived from an EMBL/GenBank/DDBJ whole genome shotgun (WGS) entry which is preliminary data.</text>
</comment>
<feature type="compositionally biased region" description="Basic residues" evidence="1">
    <location>
        <begin position="122"/>
        <end position="133"/>
    </location>
</feature>
<evidence type="ECO:0000313" key="3">
    <source>
        <dbReference type="EMBL" id="KAK3394775.1"/>
    </source>
</evidence>
<name>A0AAE0P7K2_9PEZI</name>
<feature type="transmembrane region" description="Helical" evidence="2">
    <location>
        <begin position="12"/>
        <end position="32"/>
    </location>
</feature>
<reference evidence="3" key="1">
    <citation type="journal article" date="2023" name="Mol. Phylogenet. Evol.">
        <title>Genome-scale phylogeny and comparative genomics of the fungal order Sordariales.</title>
        <authorList>
            <person name="Hensen N."/>
            <person name="Bonometti L."/>
            <person name="Westerberg I."/>
            <person name="Brannstrom I.O."/>
            <person name="Guillou S."/>
            <person name="Cros-Aarteil S."/>
            <person name="Calhoun S."/>
            <person name="Haridas S."/>
            <person name="Kuo A."/>
            <person name="Mondo S."/>
            <person name="Pangilinan J."/>
            <person name="Riley R."/>
            <person name="LaButti K."/>
            <person name="Andreopoulos B."/>
            <person name="Lipzen A."/>
            <person name="Chen C."/>
            <person name="Yan M."/>
            <person name="Daum C."/>
            <person name="Ng V."/>
            <person name="Clum A."/>
            <person name="Steindorff A."/>
            <person name="Ohm R.A."/>
            <person name="Martin F."/>
            <person name="Silar P."/>
            <person name="Natvig D.O."/>
            <person name="Lalanne C."/>
            <person name="Gautier V."/>
            <person name="Ament-Velasquez S.L."/>
            <person name="Kruys A."/>
            <person name="Hutchinson M.I."/>
            <person name="Powell A.J."/>
            <person name="Barry K."/>
            <person name="Miller A.N."/>
            <person name="Grigoriev I.V."/>
            <person name="Debuchy R."/>
            <person name="Gladieux P."/>
            <person name="Hiltunen Thoren M."/>
            <person name="Johannesson H."/>
        </authorList>
    </citation>
    <scope>NUCLEOTIDE SEQUENCE</scope>
    <source>
        <strain evidence="3">CBS 232.78</strain>
    </source>
</reference>
<sequence>MARAKGCRGHKCVCVCVWVCGMWVTVLKAHMYSPLSKRICSVPCGGTCMSERGGDGGDMYTPSGAQPALRDGCVVDGRPRSVSPWMCLWLFSSASACQCLWSVVPVPDQTSRKTLRSASQGRRTRGQRKHKHGTGMPRRACPLWVP</sequence>
<accession>A0AAE0P7K2</accession>
<dbReference type="EMBL" id="JAULSW010000001">
    <property type="protein sequence ID" value="KAK3394775.1"/>
    <property type="molecule type" value="Genomic_DNA"/>
</dbReference>
<evidence type="ECO:0000256" key="1">
    <source>
        <dbReference type="SAM" id="MobiDB-lite"/>
    </source>
</evidence>
<dbReference type="AlphaFoldDB" id="A0AAE0P7K2"/>